<dbReference type="PROSITE" id="PS51677">
    <property type="entry name" value="NODB"/>
    <property type="match status" value="1"/>
</dbReference>
<dbReference type="Gene3D" id="3.20.20.370">
    <property type="entry name" value="Glycoside hydrolase/deacetylase"/>
    <property type="match status" value="1"/>
</dbReference>
<evidence type="ECO:0000256" key="3">
    <source>
        <dbReference type="SAM" id="SignalP"/>
    </source>
</evidence>
<dbReference type="GO" id="GO:0016810">
    <property type="term" value="F:hydrolase activity, acting on carbon-nitrogen (but not peptide) bonds"/>
    <property type="evidence" value="ECO:0007669"/>
    <property type="project" value="InterPro"/>
</dbReference>
<evidence type="ECO:0000256" key="1">
    <source>
        <dbReference type="ARBA" id="ARBA00022723"/>
    </source>
</evidence>
<accession>A0A848G825</accession>
<evidence type="ECO:0000313" key="6">
    <source>
        <dbReference type="Proteomes" id="UP000580043"/>
    </source>
</evidence>
<dbReference type="CDD" id="cd10960">
    <property type="entry name" value="CE4_NodB_like_1"/>
    <property type="match status" value="1"/>
</dbReference>
<gene>
    <name evidence="5" type="ORF">HHL15_16970</name>
</gene>
<protein>
    <submittedName>
        <fullName evidence="5">Polysaccharide deacetylase family protein</fullName>
    </submittedName>
</protein>
<keyword evidence="1" id="KW-0479">Metal-binding</keyword>
<dbReference type="RefSeq" id="WP_169146987.1">
    <property type="nucleotide sequence ID" value="NZ_JABBGA010000015.1"/>
</dbReference>
<keyword evidence="3" id="KW-0732">Signal</keyword>
<dbReference type="InterPro" id="IPR011330">
    <property type="entry name" value="Glyco_hydro/deAcase_b/a-brl"/>
</dbReference>
<organism evidence="5 6">
    <name type="scientific">Zoogloea dura</name>
    <dbReference type="NCBI Taxonomy" id="2728840"/>
    <lineage>
        <taxon>Bacteria</taxon>
        <taxon>Pseudomonadati</taxon>
        <taxon>Pseudomonadota</taxon>
        <taxon>Betaproteobacteria</taxon>
        <taxon>Rhodocyclales</taxon>
        <taxon>Zoogloeaceae</taxon>
        <taxon>Zoogloea</taxon>
    </lineage>
</organism>
<evidence type="ECO:0000259" key="4">
    <source>
        <dbReference type="PROSITE" id="PS51677"/>
    </source>
</evidence>
<evidence type="ECO:0000256" key="2">
    <source>
        <dbReference type="ARBA" id="ARBA00022801"/>
    </source>
</evidence>
<comment type="caution">
    <text evidence="5">The sequence shown here is derived from an EMBL/GenBank/DDBJ whole genome shotgun (WGS) entry which is preliminary data.</text>
</comment>
<sequence length="303" mass="33348">MLTVFRRLSLLPFLFLSSVSFAQTLSLTFDDGLNPDKQAQAQVWNQKIITSLNDAGITAMVFPSLARIGGDRGMDLIMDWSKAGHAVGNHTATHRSLASGQLTLAEFIADVAEADTALHHFPTWVPMLRFPYLKEGDTLEKRDGVRSWMKSNGYRPAPVSIDASDWYYNQIYSAFSSSGSPAKAARVKSAYVTHLLDRASYYDELAKQVLGRSPPHVLLLHTNEINAASLPDIISSFRLRGWAFVSPTTAFEDPVYASSPDTLPAGESVIWASAKARGLPGLRYPAEDSVYEEPKLRSEALLP</sequence>
<dbReference type="InterPro" id="IPR050248">
    <property type="entry name" value="Polysacc_deacetylase_ArnD"/>
</dbReference>
<dbReference type="GO" id="GO:0005975">
    <property type="term" value="P:carbohydrate metabolic process"/>
    <property type="evidence" value="ECO:0007669"/>
    <property type="project" value="InterPro"/>
</dbReference>
<dbReference type="SUPFAM" id="SSF88713">
    <property type="entry name" value="Glycoside hydrolase/deacetylase"/>
    <property type="match status" value="1"/>
</dbReference>
<dbReference type="InterPro" id="IPR002509">
    <property type="entry name" value="NODB_dom"/>
</dbReference>
<dbReference type="EMBL" id="JABBGA010000015">
    <property type="protein sequence ID" value="NML27450.1"/>
    <property type="molecule type" value="Genomic_DNA"/>
</dbReference>
<dbReference type="PANTHER" id="PTHR10587:SF133">
    <property type="entry name" value="CHITIN DEACETYLASE 1-RELATED"/>
    <property type="match status" value="1"/>
</dbReference>
<evidence type="ECO:0000313" key="5">
    <source>
        <dbReference type="EMBL" id="NML27450.1"/>
    </source>
</evidence>
<dbReference type="PANTHER" id="PTHR10587">
    <property type="entry name" value="GLYCOSYL TRANSFERASE-RELATED"/>
    <property type="match status" value="1"/>
</dbReference>
<dbReference type="GO" id="GO:0016020">
    <property type="term" value="C:membrane"/>
    <property type="evidence" value="ECO:0007669"/>
    <property type="project" value="TreeGrafter"/>
</dbReference>
<proteinExistence type="predicted"/>
<keyword evidence="2" id="KW-0378">Hydrolase</keyword>
<feature type="chain" id="PRO_5032838402" evidence="3">
    <location>
        <begin position="23"/>
        <end position="303"/>
    </location>
</feature>
<dbReference type="AlphaFoldDB" id="A0A848G825"/>
<name>A0A848G825_9RHOO</name>
<feature type="domain" description="NodB homology" evidence="4">
    <location>
        <begin position="23"/>
        <end position="245"/>
    </location>
</feature>
<feature type="signal peptide" evidence="3">
    <location>
        <begin position="1"/>
        <end position="22"/>
    </location>
</feature>
<dbReference type="Pfam" id="PF01522">
    <property type="entry name" value="Polysacc_deac_1"/>
    <property type="match status" value="1"/>
</dbReference>
<dbReference type="Proteomes" id="UP000580043">
    <property type="component" value="Unassembled WGS sequence"/>
</dbReference>
<dbReference type="GO" id="GO:0046872">
    <property type="term" value="F:metal ion binding"/>
    <property type="evidence" value="ECO:0007669"/>
    <property type="project" value="UniProtKB-KW"/>
</dbReference>
<keyword evidence="6" id="KW-1185">Reference proteome</keyword>
<reference evidence="5 6" key="1">
    <citation type="submission" date="2020-04" db="EMBL/GenBank/DDBJ databases">
        <title>Zoogloea sp. G-4-1-14 isolated from soil.</title>
        <authorList>
            <person name="Dahal R.H."/>
        </authorList>
    </citation>
    <scope>NUCLEOTIDE SEQUENCE [LARGE SCALE GENOMIC DNA]</scope>
    <source>
        <strain evidence="5 6">G-4-1-14</strain>
    </source>
</reference>